<keyword evidence="1" id="KW-0472">Membrane</keyword>
<organism evidence="2 3">
    <name type="scientific">Streptomyces mobaraensis</name>
    <name type="common">Streptoverticillium mobaraense</name>
    <dbReference type="NCBI Taxonomy" id="35621"/>
    <lineage>
        <taxon>Bacteria</taxon>
        <taxon>Bacillati</taxon>
        <taxon>Actinomycetota</taxon>
        <taxon>Actinomycetes</taxon>
        <taxon>Kitasatosporales</taxon>
        <taxon>Streptomycetaceae</taxon>
        <taxon>Streptomyces</taxon>
    </lineage>
</organism>
<keyword evidence="3" id="KW-1185">Reference proteome</keyword>
<keyword evidence="1" id="KW-1133">Transmembrane helix</keyword>
<gene>
    <name evidence="2" type="ORF">FRZ00_06620</name>
</gene>
<evidence type="ECO:0000256" key="1">
    <source>
        <dbReference type="SAM" id="Phobius"/>
    </source>
</evidence>
<dbReference type="Proteomes" id="UP000327000">
    <property type="component" value="Unassembled WGS sequence"/>
</dbReference>
<feature type="transmembrane region" description="Helical" evidence="1">
    <location>
        <begin position="48"/>
        <end position="71"/>
    </location>
</feature>
<sequence>MGLTYVDRGSAYWWRRAGLTLFWFFLTALSGVMAVGVTLGVGEAGPTLLIVTSSLYAALSLGVGWTTALAIRSADRFGVGSGSFEESRWGVFMGKLDERLAWFAVILVVALPIVFGAMLPLLVRSFGRYTIGERHQRRQLGLDT</sequence>
<keyword evidence="1" id="KW-0812">Transmembrane</keyword>
<comment type="caution">
    <text evidence="2">The sequence shown here is derived from an EMBL/GenBank/DDBJ whole genome shotgun (WGS) entry which is preliminary data.</text>
</comment>
<name>A0A5N5WEP8_STRMB</name>
<feature type="transmembrane region" description="Helical" evidence="1">
    <location>
        <begin position="20"/>
        <end position="41"/>
    </location>
</feature>
<dbReference type="RefSeq" id="WP_152262770.1">
    <property type="nucleotide sequence ID" value="NZ_VOKX01000009.1"/>
</dbReference>
<reference evidence="2 3" key="1">
    <citation type="journal article" date="2019" name="Microb. Cell Fact.">
        <title>Exploring novel herbicidin analogues by transcriptional regulator overexpression and MS/MS molecular networking.</title>
        <authorList>
            <person name="Shi Y."/>
            <person name="Gu R."/>
            <person name="Li Y."/>
            <person name="Wang X."/>
            <person name="Ren W."/>
            <person name="Li X."/>
            <person name="Wang L."/>
            <person name="Xie Y."/>
            <person name="Hong B."/>
        </authorList>
    </citation>
    <scope>NUCLEOTIDE SEQUENCE [LARGE SCALE GENOMIC DNA]</scope>
    <source>
        <strain evidence="2 3">US-43</strain>
    </source>
</reference>
<dbReference type="OrthoDB" id="4347005at2"/>
<evidence type="ECO:0000313" key="2">
    <source>
        <dbReference type="EMBL" id="KAB7850259.1"/>
    </source>
</evidence>
<dbReference type="AlphaFoldDB" id="A0A5N5WEP8"/>
<proteinExistence type="predicted"/>
<feature type="transmembrane region" description="Helical" evidence="1">
    <location>
        <begin position="100"/>
        <end position="123"/>
    </location>
</feature>
<protein>
    <submittedName>
        <fullName evidence="2">Uncharacterized protein</fullName>
    </submittedName>
</protein>
<evidence type="ECO:0000313" key="3">
    <source>
        <dbReference type="Proteomes" id="UP000327000"/>
    </source>
</evidence>
<accession>A0A5N5WEP8</accession>
<dbReference type="EMBL" id="VOKX01000009">
    <property type="protein sequence ID" value="KAB7850259.1"/>
    <property type="molecule type" value="Genomic_DNA"/>
</dbReference>